<keyword evidence="3" id="KW-1185">Reference proteome</keyword>
<dbReference type="Proteomes" id="UP000054558">
    <property type="component" value="Unassembled WGS sequence"/>
</dbReference>
<reference evidence="2 3" key="1">
    <citation type="journal article" date="2014" name="Nat. Commun.">
        <title>Klebsormidium flaccidum genome reveals primary factors for plant terrestrial adaptation.</title>
        <authorList>
            <person name="Hori K."/>
            <person name="Maruyama F."/>
            <person name="Fujisawa T."/>
            <person name="Togashi T."/>
            <person name="Yamamoto N."/>
            <person name="Seo M."/>
            <person name="Sato S."/>
            <person name="Yamada T."/>
            <person name="Mori H."/>
            <person name="Tajima N."/>
            <person name="Moriyama T."/>
            <person name="Ikeuchi M."/>
            <person name="Watanabe M."/>
            <person name="Wada H."/>
            <person name="Kobayashi K."/>
            <person name="Saito M."/>
            <person name="Masuda T."/>
            <person name="Sasaki-Sekimoto Y."/>
            <person name="Mashiguchi K."/>
            <person name="Awai K."/>
            <person name="Shimojima M."/>
            <person name="Masuda S."/>
            <person name="Iwai M."/>
            <person name="Nobusawa T."/>
            <person name="Narise T."/>
            <person name="Kondo S."/>
            <person name="Saito H."/>
            <person name="Sato R."/>
            <person name="Murakawa M."/>
            <person name="Ihara Y."/>
            <person name="Oshima-Yamada Y."/>
            <person name="Ohtaka K."/>
            <person name="Satoh M."/>
            <person name="Sonobe K."/>
            <person name="Ishii M."/>
            <person name="Ohtani R."/>
            <person name="Kanamori-Sato M."/>
            <person name="Honoki R."/>
            <person name="Miyazaki D."/>
            <person name="Mochizuki H."/>
            <person name="Umetsu J."/>
            <person name="Higashi K."/>
            <person name="Shibata D."/>
            <person name="Kamiya Y."/>
            <person name="Sato N."/>
            <person name="Nakamura Y."/>
            <person name="Tabata S."/>
            <person name="Ida S."/>
            <person name="Kurokawa K."/>
            <person name="Ohta H."/>
        </authorList>
    </citation>
    <scope>NUCLEOTIDE SEQUENCE [LARGE SCALE GENOMIC DNA]</scope>
    <source>
        <strain evidence="2 3">NIES-2285</strain>
    </source>
</reference>
<dbReference type="EMBL" id="DF238490">
    <property type="protein sequence ID" value="GAQ93453.1"/>
    <property type="molecule type" value="Genomic_DNA"/>
</dbReference>
<gene>
    <name evidence="2" type="ORF">KFL_015410020</name>
</gene>
<accession>A0A1Y1IRZ0</accession>
<sequence length="118" mass="13459">MAQRHAAAIAQDEMRRLAVLQNELSAEFGTFKKKLEEKEKNERILQETMGEIEAENRRLKEDNSSKSIPNGPVGPLDSYFEDVERNYPAYRQFLNLDITQPTEAALEGALSFNLEKDA</sequence>
<feature type="region of interest" description="Disordered" evidence="1">
    <location>
        <begin position="55"/>
        <end position="79"/>
    </location>
</feature>
<name>A0A1Y1IRZ0_KLENI</name>
<evidence type="ECO:0000313" key="3">
    <source>
        <dbReference type="Proteomes" id="UP000054558"/>
    </source>
</evidence>
<dbReference type="AlphaFoldDB" id="A0A1Y1IRZ0"/>
<protein>
    <submittedName>
        <fullName evidence="2">Uncharacterized protein</fullName>
    </submittedName>
</protein>
<organism evidence="2 3">
    <name type="scientific">Klebsormidium nitens</name>
    <name type="common">Green alga</name>
    <name type="synonym">Ulothrix nitens</name>
    <dbReference type="NCBI Taxonomy" id="105231"/>
    <lineage>
        <taxon>Eukaryota</taxon>
        <taxon>Viridiplantae</taxon>
        <taxon>Streptophyta</taxon>
        <taxon>Klebsormidiophyceae</taxon>
        <taxon>Klebsormidiales</taxon>
        <taxon>Klebsormidiaceae</taxon>
        <taxon>Klebsormidium</taxon>
    </lineage>
</organism>
<feature type="compositionally biased region" description="Basic and acidic residues" evidence="1">
    <location>
        <begin position="55"/>
        <end position="64"/>
    </location>
</feature>
<evidence type="ECO:0000256" key="1">
    <source>
        <dbReference type="SAM" id="MobiDB-lite"/>
    </source>
</evidence>
<proteinExistence type="predicted"/>
<evidence type="ECO:0000313" key="2">
    <source>
        <dbReference type="EMBL" id="GAQ93453.1"/>
    </source>
</evidence>